<dbReference type="SUPFAM" id="SSF52540">
    <property type="entry name" value="P-loop containing nucleoside triphosphate hydrolases"/>
    <property type="match status" value="1"/>
</dbReference>
<dbReference type="GO" id="GO:0003677">
    <property type="term" value="F:DNA binding"/>
    <property type="evidence" value="ECO:0007669"/>
    <property type="project" value="UniProtKB-KW"/>
</dbReference>
<dbReference type="PANTHER" id="PTHR46765">
    <property type="entry name" value="P-LOOP CONTAINING NUCLEOSIDE TRIPHOSPHATE HYDROLASES SUPERFAMILY PROTEIN"/>
    <property type="match status" value="1"/>
</dbReference>
<evidence type="ECO:0000256" key="4">
    <source>
        <dbReference type="ARBA" id="ARBA00022840"/>
    </source>
</evidence>
<dbReference type="PANTHER" id="PTHR46765:SF1">
    <property type="entry name" value="P-LOOP CONTAINING NUCLEOSIDE TRIPHOSPHATE HYDROLASES SUPERFAMILY PROTEIN"/>
    <property type="match status" value="1"/>
</dbReference>
<keyword evidence="3" id="KW-0547">Nucleotide-binding</keyword>
<evidence type="ECO:0000256" key="5">
    <source>
        <dbReference type="ARBA" id="ARBA00023125"/>
    </source>
</evidence>
<keyword evidence="5" id="KW-0238">DNA-binding</keyword>
<dbReference type="Gene3D" id="3.40.50.300">
    <property type="entry name" value="P-loop containing nucleotide triphosphate hydrolases"/>
    <property type="match status" value="1"/>
</dbReference>
<evidence type="ECO:0000256" key="7">
    <source>
        <dbReference type="ARBA" id="ARBA00023306"/>
    </source>
</evidence>
<dbReference type="GeneID" id="106162664"/>
<dbReference type="InterPro" id="IPR003593">
    <property type="entry name" value="AAA+_ATPase"/>
</dbReference>
<dbReference type="InterPro" id="IPR027417">
    <property type="entry name" value="P-loop_NTPase"/>
</dbReference>
<keyword evidence="7" id="KW-0131">Cell cycle</keyword>
<evidence type="ECO:0000256" key="10">
    <source>
        <dbReference type="SAM" id="MobiDB-lite"/>
    </source>
</evidence>
<feature type="compositionally biased region" description="Basic and acidic residues" evidence="10">
    <location>
        <begin position="870"/>
        <end position="883"/>
    </location>
</feature>
<dbReference type="AlphaFoldDB" id="A0A2R2MLH4"/>
<dbReference type="GO" id="GO:0016887">
    <property type="term" value="F:ATP hydrolysis activity"/>
    <property type="evidence" value="ECO:0007669"/>
    <property type="project" value="InterPro"/>
</dbReference>
<comment type="similarity">
    <text evidence="8">Belongs to the activator 1 small subunits family. CTF18 subfamily.</text>
</comment>
<reference evidence="13" key="1">
    <citation type="submission" date="2025-08" db="UniProtKB">
        <authorList>
            <consortium name="RefSeq"/>
        </authorList>
    </citation>
    <scope>IDENTIFICATION</scope>
    <source>
        <tissue evidence="13">Gonads</tissue>
    </source>
</reference>
<evidence type="ECO:0000256" key="2">
    <source>
        <dbReference type="ARBA" id="ARBA00022705"/>
    </source>
</evidence>
<dbReference type="FunFam" id="3.40.50.300:FF:001083">
    <property type="entry name" value="Chromosome transmission fidelity factor 18"/>
    <property type="match status" value="1"/>
</dbReference>
<dbReference type="GO" id="GO:0005524">
    <property type="term" value="F:ATP binding"/>
    <property type="evidence" value="ECO:0007669"/>
    <property type="project" value="UniProtKB-KW"/>
</dbReference>
<feature type="region of interest" description="Disordered" evidence="10">
    <location>
        <begin position="846"/>
        <end position="883"/>
    </location>
</feature>
<dbReference type="FunCoup" id="A0A2R2MLH4">
    <property type="interactions" value="1848"/>
</dbReference>
<dbReference type="CDD" id="cd18140">
    <property type="entry name" value="HLD_clamp_RFC"/>
    <property type="match status" value="1"/>
</dbReference>
<dbReference type="Proteomes" id="UP000085678">
    <property type="component" value="Unplaced"/>
</dbReference>
<protein>
    <recommendedName>
        <fullName evidence="9">Chromosome transmission fidelity protein 18 homolog</fullName>
    </recommendedName>
</protein>
<dbReference type="InParanoid" id="A0A2R2MLH4"/>
<dbReference type="GO" id="GO:0006260">
    <property type="term" value="P:DNA replication"/>
    <property type="evidence" value="ECO:0007669"/>
    <property type="project" value="UniProtKB-KW"/>
</dbReference>
<keyword evidence="2" id="KW-0235">DNA replication</keyword>
<feature type="domain" description="AAA+ ATPase" evidence="11">
    <location>
        <begin position="366"/>
        <end position="519"/>
    </location>
</feature>
<evidence type="ECO:0000313" key="12">
    <source>
        <dbReference type="Proteomes" id="UP000085678"/>
    </source>
</evidence>
<dbReference type="RefSeq" id="XP_023931050.1">
    <property type="nucleotide sequence ID" value="XM_024075282.1"/>
</dbReference>
<dbReference type="InterPro" id="IPR003959">
    <property type="entry name" value="ATPase_AAA_core"/>
</dbReference>
<comment type="subcellular location">
    <subcellularLocation>
        <location evidence="1">Nucleus</location>
    </subcellularLocation>
</comment>
<keyword evidence="6" id="KW-0539">Nucleus</keyword>
<dbReference type="KEGG" id="lak:106162664"/>
<dbReference type="Gene3D" id="1.10.8.60">
    <property type="match status" value="1"/>
</dbReference>
<dbReference type="OrthoDB" id="2195431at2759"/>
<dbReference type="InterPro" id="IPR053016">
    <property type="entry name" value="CTF18-RFC_complex"/>
</dbReference>
<evidence type="ECO:0000259" key="11">
    <source>
        <dbReference type="SMART" id="SM00382"/>
    </source>
</evidence>
<accession>A0A2R2MLH4</accession>
<evidence type="ECO:0000256" key="3">
    <source>
        <dbReference type="ARBA" id="ARBA00022741"/>
    </source>
</evidence>
<organism evidence="12 13">
    <name type="scientific">Lingula anatina</name>
    <name type="common">Brachiopod</name>
    <name type="synonym">Lingula unguis</name>
    <dbReference type="NCBI Taxonomy" id="7574"/>
    <lineage>
        <taxon>Eukaryota</taxon>
        <taxon>Metazoa</taxon>
        <taxon>Spiralia</taxon>
        <taxon>Lophotrochozoa</taxon>
        <taxon>Brachiopoda</taxon>
        <taxon>Linguliformea</taxon>
        <taxon>Lingulata</taxon>
        <taxon>Lingulida</taxon>
        <taxon>Linguloidea</taxon>
        <taxon>Lingulidae</taxon>
        <taxon>Lingula</taxon>
    </lineage>
</organism>
<evidence type="ECO:0000256" key="1">
    <source>
        <dbReference type="ARBA" id="ARBA00004123"/>
    </source>
</evidence>
<dbReference type="FunFam" id="1.10.8.60:FF:000074">
    <property type="entry name" value="Chromosome transmission fidelity protein 18"/>
    <property type="match status" value="1"/>
</dbReference>
<feature type="region of interest" description="Disordered" evidence="10">
    <location>
        <begin position="331"/>
        <end position="352"/>
    </location>
</feature>
<dbReference type="Pfam" id="PF00004">
    <property type="entry name" value="AAA"/>
    <property type="match status" value="1"/>
</dbReference>
<dbReference type="CDD" id="cd00009">
    <property type="entry name" value="AAA"/>
    <property type="match status" value="1"/>
</dbReference>
<proteinExistence type="inferred from homology"/>
<evidence type="ECO:0000313" key="13">
    <source>
        <dbReference type="RefSeq" id="XP_023931050.1"/>
    </source>
</evidence>
<feature type="compositionally biased region" description="Basic and acidic residues" evidence="10">
    <location>
        <begin position="331"/>
        <end position="341"/>
    </location>
</feature>
<name>A0A2R2MLH4_LINAN</name>
<dbReference type="InterPro" id="IPR047854">
    <property type="entry name" value="RFC_lid"/>
</dbReference>
<keyword evidence="12" id="KW-1185">Reference proteome</keyword>
<feature type="region of interest" description="Disordered" evidence="10">
    <location>
        <begin position="19"/>
        <end position="126"/>
    </location>
</feature>
<evidence type="ECO:0000256" key="6">
    <source>
        <dbReference type="ARBA" id="ARBA00023242"/>
    </source>
</evidence>
<dbReference type="GO" id="GO:0005634">
    <property type="term" value="C:nucleus"/>
    <property type="evidence" value="ECO:0007669"/>
    <property type="project" value="UniProtKB-SubCell"/>
</dbReference>
<dbReference type="GO" id="GO:0005737">
    <property type="term" value="C:cytoplasm"/>
    <property type="evidence" value="ECO:0007669"/>
    <property type="project" value="UniProtKB-ARBA"/>
</dbReference>
<sequence length="883" mass="100714">MEEDFEAMFADELEMMNEMDDYEPYPKSKRSLAFTPSKGTGKDPVDLNDSILTPLDSPSENTDVSHKRKKREKDVFGDLSDSDGDVEEALPKIAPQRKRVKLSPQKSLSIPKNQPEPGLDDFEITPPPSPTLVLEKRILAQRNKTTTSILAEPTNSRDTYQTPVLDSYDYDRPRVFRRIPAGNFISVTGVDGTRAYMKVKEDSILTKEEDAAFSATSSHLLGMSFEALKDQVEQERRNRVIEESIRLTNQLNREFDTDLGLEDELTSDLPESHDMLDKEVESDGDMKHELWVEQYRPRQYTQLLSDESTNRALLHWLKLWDHVVFGKEKKVPKAKQEEKSKKDGKKKNFKKQEEVTEDLDKLGRPIQKIALLCGPPGLGKTTLAHVIASHAGYNVVEMNASDDRSPELFKNKIESATQMKAVMGADPRPNCLVIDEIDGAPSQSINILMSFIKGEEKVTKKKKKSERILLRPVICVCNDLYVPALRTLRQNALVLHFPPTASAQLASRLLEISRMNKIRTDMSALLQLCEKTNNDIRSCLNTLQFVQRQKKELTMSSVQSLSVGQKDAHKSLFSVWQDIFQMPKPKRKRFVNPHERGSVQEMQDLLAQNNTSTSGRFQHIYEVAIAAGDHEKVTQGIFENYLEMKIKDPRFDGLTLASEWLCYTDLVNQQIAHSQLYIMMRYLPYLPVVFHLLFASTSYPKLSYPHSQYECTTKLAKSENLVNAMMNEMAPSVRKNLNIPIIVLEVLPSLLGIITPTLRPVNTQLYSAREKADMNHLIQIMIAYNMTYRQERTPEGQYTYVLDPSLDEVVHFTGLKPERQLTYAAKQLIAREIELEKMRRSEAVLERAEKQPVAPVTKKSANPAVPNHLQKLEAKPIREVEEK</sequence>
<evidence type="ECO:0000256" key="9">
    <source>
        <dbReference type="ARBA" id="ARBA00069525"/>
    </source>
</evidence>
<evidence type="ECO:0000256" key="8">
    <source>
        <dbReference type="ARBA" id="ARBA00043975"/>
    </source>
</evidence>
<dbReference type="SMART" id="SM00382">
    <property type="entry name" value="AAA"/>
    <property type="match status" value="1"/>
</dbReference>
<feature type="non-terminal residue" evidence="13">
    <location>
        <position position="883"/>
    </location>
</feature>
<gene>
    <name evidence="13" type="primary">LOC106162664</name>
</gene>
<dbReference type="STRING" id="7574.A0A2R2MLH4"/>
<keyword evidence="4" id="KW-0067">ATP-binding</keyword>